<evidence type="ECO:0000259" key="2">
    <source>
        <dbReference type="Pfam" id="PF04909"/>
    </source>
</evidence>
<dbReference type="OrthoDB" id="9787654at2"/>
<protein>
    <submittedName>
        <fullName evidence="3">Predicted metal-dependent hydrolase of the TIM-barrel fold</fullName>
    </submittedName>
</protein>
<dbReference type="Pfam" id="PF04909">
    <property type="entry name" value="Amidohydro_2"/>
    <property type="match status" value="1"/>
</dbReference>
<gene>
    <name evidence="3" type="ORF">NCTC10684_00846</name>
</gene>
<evidence type="ECO:0000313" key="4">
    <source>
        <dbReference type="Proteomes" id="UP000254701"/>
    </source>
</evidence>
<organism evidence="3 4">
    <name type="scientific">Aminobacter aminovorans</name>
    <name type="common">Chelatobacter heintzii</name>
    <dbReference type="NCBI Taxonomy" id="83263"/>
    <lineage>
        <taxon>Bacteria</taxon>
        <taxon>Pseudomonadati</taxon>
        <taxon>Pseudomonadota</taxon>
        <taxon>Alphaproteobacteria</taxon>
        <taxon>Hyphomicrobiales</taxon>
        <taxon>Phyllobacteriaceae</taxon>
        <taxon>Aminobacter</taxon>
    </lineage>
</organism>
<dbReference type="Proteomes" id="UP000254701">
    <property type="component" value="Unassembled WGS sequence"/>
</dbReference>
<evidence type="ECO:0000313" key="3">
    <source>
        <dbReference type="EMBL" id="SUU87644.1"/>
    </source>
</evidence>
<dbReference type="InterPro" id="IPR052350">
    <property type="entry name" value="Metallo-dep_Lactonases"/>
</dbReference>
<dbReference type="EMBL" id="UFSM01000001">
    <property type="protein sequence ID" value="SUU87644.1"/>
    <property type="molecule type" value="Genomic_DNA"/>
</dbReference>
<dbReference type="AlphaFoldDB" id="A0A380WHK7"/>
<dbReference type="SUPFAM" id="SSF51556">
    <property type="entry name" value="Metallo-dependent hydrolases"/>
    <property type="match status" value="1"/>
</dbReference>
<evidence type="ECO:0000256" key="1">
    <source>
        <dbReference type="ARBA" id="ARBA00038310"/>
    </source>
</evidence>
<feature type="domain" description="Amidohydrolase-related" evidence="2">
    <location>
        <begin position="5"/>
        <end position="289"/>
    </location>
</feature>
<sequence>MIERIDGHCHYWALQRGDYGWLTPDATHLAPIYHDFGAAEMRPLAEVAGINRRMLVQAAATEDETQFLLDQGRNDKAVAGVVGWVDLSSADCVATLERFAADPLFKGVRPMLQDLEDVDWIATRPHTEAVAALKRLGLRFDALVMPQHLQPLRRFVETNPDLPIVIDHAAKPAFAAPADDPRHGLWRFSMAELSGHPQVYCKLSGLLTELPAERRATSKAAAEALRPTICSLLDWFGPDRLIWGSDWPVLTLASPFAFWDEVTARLLDGLGQRERAAILGGTATRFYGIEGGRA</sequence>
<dbReference type="InterPro" id="IPR006680">
    <property type="entry name" value="Amidohydro-rel"/>
</dbReference>
<name>A0A380WHK7_AMIAI</name>
<dbReference type="Gene3D" id="3.20.20.140">
    <property type="entry name" value="Metal-dependent hydrolases"/>
    <property type="match status" value="1"/>
</dbReference>
<keyword evidence="3" id="KW-0378">Hydrolase</keyword>
<dbReference type="PANTHER" id="PTHR43569">
    <property type="entry name" value="AMIDOHYDROLASE"/>
    <property type="match status" value="1"/>
</dbReference>
<dbReference type="RefSeq" id="WP_115730119.1">
    <property type="nucleotide sequence ID" value="NZ_BAAAVY010000006.1"/>
</dbReference>
<accession>A0A380WHK7</accession>
<comment type="similarity">
    <text evidence="1">Belongs to the metallo-dependent hydrolases superfamily.</text>
</comment>
<reference evidence="3 4" key="1">
    <citation type="submission" date="2018-06" db="EMBL/GenBank/DDBJ databases">
        <authorList>
            <consortium name="Pathogen Informatics"/>
            <person name="Doyle S."/>
        </authorList>
    </citation>
    <scope>NUCLEOTIDE SEQUENCE [LARGE SCALE GENOMIC DNA]</scope>
    <source>
        <strain evidence="3 4">NCTC10684</strain>
    </source>
</reference>
<dbReference type="PANTHER" id="PTHR43569:SF2">
    <property type="entry name" value="AMIDOHYDROLASE-RELATED DOMAIN-CONTAINING PROTEIN"/>
    <property type="match status" value="1"/>
</dbReference>
<dbReference type="GO" id="GO:0016787">
    <property type="term" value="F:hydrolase activity"/>
    <property type="evidence" value="ECO:0007669"/>
    <property type="project" value="UniProtKB-KW"/>
</dbReference>
<dbReference type="InterPro" id="IPR032466">
    <property type="entry name" value="Metal_Hydrolase"/>
</dbReference>
<proteinExistence type="inferred from homology"/>